<organism evidence="2 3">
    <name type="scientific">Trifolium medium</name>
    <dbReference type="NCBI Taxonomy" id="97028"/>
    <lineage>
        <taxon>Eukaryota</taxon>
        <taxon>Viridiplantae</taxon>
        <taxon>Streptophyta</taxon>
        <taxon>Embryophyta</taxon>
        <taxon>Tracheophyta</taxon>
        <taxon>Spermatophyta</taxon>
        <taxon>Magnoliopsida</taxon>
        <taxon>eudicotyledons</taxon>
        <taxon>Gunneridae</taxon>
        <taxon>Pentapetalae</taxon>
        <taxon>rosids</taxon>
        <taxon>fabids</taxon>
        <taxon>Fabales</taxon>
        <taxon>Fabaceae</taxon>
        <taxon>Papilionoideae</taxon>
        <taxon>50 kb inversion clade</taxon>
        <taxon>NPAAA clade</taxon>
        <taxon>Hologalegina</taxon>
        <taxon>IRL clade</taxon>
        <taxon>Trifolieae</taxon>
        <taxon>Trifolium</taxon>
    </lineage>
</organism>
<dbReference type="InterPro" id="IPR029481">
    <property type="entry name" value="ABC_trans_N"/>
</dbReference>
<evidence type="ECO:0000313" key="3">
    <source>
        <dbReference type="Proteomes" id="UP000265520"/>
    </source>
</evidence>
<feature type="non-terminal residue" evidence="2">
    <location>
        <position position="1"/>
    </location>
</feature>
<accession>A0A392P8L3</accession>
<protein>
    <submittedName>
        <fullName evidence="2">Pleiotropic drug resistance protein 1-like</fullName>
    </submittedName>
</protein>
<sequence>RKDLLGRLVRLAEEDNEKFLLKLKDRIDRVGVDLPTIEVRFEHLNIEAEAHVGSRSLPTFTNFMVNIVENDIAFGTSKFWKNHTPVGFGWKA</sequence>
<dbReference type="PANTHER" id="PTHR48040">
    <property type="entry name" value="PLEIOTROPIC DRUG RESISTANCE PROTEIN 1-LIKE ISOFORM X1"/>
    <property type="match status" value="1"/>
</dbReference>
<dbReference type="Proteomes" id="UP000265520">
    <property type="component" value="Unassembled WGS sequence"/>
</dbReference>
<comment type="caution">
    <text evidence="2">The sequence shown here is derived from an EMBL/GenBank/DDBJ whole genome shotgun (WGS) entry which is preliminary data.</text>
</comment>
<dbReference type="PANTHER" id="PTHR48040:SF20">
    <property type="entry name" value="PLEIOTROPIC DRUG RESISTANCE PROTEIN 1"/>
    <property type="match status" value="1"/>
</dbReference>
<feature type="domain" description="Pleiotropic ABC efflux transporter N-terminal" evidence="1">
    <location>
        <begin position="13"/>
        <end position="63"/>
    </location>
</feature>
<name>A0A392P8L3_9FABA</name>
<evidence type="ECO:0000313" key="2">
    <source>
        <dbReference type="EMBL" id="MCI08461.1"/>
    </source>
</evidence>
<keyword evidence="3" id="KW-1185">Reference proteome</keyword>
<reference evidence="2 3" key="1">
    <citation type="journal article" date="2018" name="Front. Plant Sci.">
        <title>Red Clover (Trifolium pratense) and Zigzag Clover (T. medium) - A Picture of Genomic Similarities and Differences.</title>
        <authorList>
            <person name="Dluhosova J."/>
            <person name="Istvanek J."/>
            <person name="Nedelnik J."/>
            <person name="Repkova J."/>
        </authorList>
    </citation>
    <scope>NUCLEOTIDE SEQUENCE [LARGE SCALE GENOMIC DNA]</scope>
    <source>
        <strain evidence="3">cv. 10/8</strain>
        <tissue evidence="2">Leaf</tissue>
    </source>
</reference>
<proteinExistence type="predicted"/>
<dbReference type="AlphaFoldDB" id="A0A392P8L3"/>
<dbReference type="Pfam" id="PF14510">
    <property type="entry name" value="ABC_trans_N"/>
    <property type="match status" value="1"/>
</dbReference>
<dbReference type="EMBL" id="LXQA010069115">
    <property type="protein sequence ID" value="MCI08461.1"/>
    <property type="molecule type" value="Genomic_DNA"/>
</dbReference>
<evidence type="ECO:0000259" key="1">
    <source>
        <dbReference type="Pfam" id="PF14510"/>
    </source>
</evidence>
<gene>
    <name evidence="2" type="ORF">A2U01_0029538</name>
</gene>